<dbReference type="EMBL" id="PUHZ01000013">
    <property type="protein sequence ID" value="PQO45814.1"/>
    <property type="molecule type" value="Genomic_DNA"/>
</dbReference>
<organism evidence="1 2">
    <name type="scientific">Blastopirellula marina</name>
    <dbReference type="NCBI Taxonomy" id="124"/>
    <lineage>
        <taxon>Bacteria</taxon>
        <taxon>Pseudomonadati</taxon>
        <taxon>Planctomycetota</taxon>
        <taxon>Planctomycetia</taxon>
        <taxon>Pirellulales</taxon>
        <taxon>Pirellulaceae</taxon>
        <taxon>Blastopirellula</taxon>
    </lineage>
</organism>
<proteinExistence type="predicted"/>
<accession>A0A2S8GP86</accession>
<reference evidence="1 2" key="1">
    <citation type="submission" date="2018-02" db="EMBL/GenBank/DDBJ databases">
        <title>Comparative genomes isolates from brazilian mangrove.</title>
        <authorList>
            <person name="Araujo J.E."/>
            <person name="Taketani R.G."/>
            <person name="Silva M.C.P."/>
            <person name="Loureco M.V."/>
            <person name="Andreote F.D."/>
        </authorList>
    </citation>
    <scope>NUCLEOTIDE SEQUENCE [LARGE SCALE GENOMIC DNA]</scope>
    <source>
        <strain evidence="1 2">Nap-Phe MGV</strain>
    </source>
</reference>
<evidence type="ECO:0000313" key="1">
    <source>
        <dbReference type="EMBL" id="PQO45814.1"/>
    </source>
</evidence>
<dbReference type="Proteomes" id="UP000237819">
    <property type="component" value="Unassembled WGS sequence"/>
</dbReference>
<gene>
    <name evidence="1" type="ORF">C5Y93_12890</name>
</gene>
<evidence type="ECO:0000313" key="2">
    <source>
        <dbReference type="Proteomes" id="UP000237819"/>
    </source>
</evidence>
<sequence length="110" mass="12394">MELSQRVRQLGLADHIRKCVAYLQQSTETFDLGEPGSRLELLQIYRRRERLAPRLGVFVAGGAALVDALQNSNAETIHVFHIKGPDVSAYIFLENLPEKNCIGCIERSDR</sequence>
<dbReference type="AlphaFoldDB" id="A0A2S8GP86"/>
<comment type="caution">
    <text evidence="1">The sequence shown here is derived from an EMBL/GenBank/DDBJ whole genome shotgun (WGS) entry which is preliminary data.</text>
</comment>
<name>A0A2S8GP86_9BACT</name>
<protein>
    <submittedName>
        <fullName evidence="1">Uncharacterized protein</fullName>
    </submittedName>
</protein>